<protein>
    <submittedName>
        <fullName evidence="1">Uncharacterized protein</fullName>
    </submittedName>
</protein>
<reference evidence="2" key="1">
    <citation type="journal article" date="2013" name="Genome Announc.">
        <title>Whole-Genome Sequencing of Lactobacillus shenzhenensis Strain LY-73T.</title>
        <authorList>
            <person name="Lin Z."/>
            <person name="Liu Z."/>
            <person name="Yang R."/>
            <person name="Zou Y."/>
            <person name="Wan D."/>
            <person name="Chen J."/>
            <person name="Guo M."/>
            <person name="Zhao J."/>
            <person name="Fang C."/>
            <person name="Yang R."/>
            <person name="Liu F."/>
        </authorList>
    </citation>
    <scope>NUCLEOTIDE SEQUENCE [LARGE SCALE GENOMIC DNA]</scope>
    <source>
        <strain evidence="2">LY-73</strain>
    </source>
</reference>
<evidence type="ECO:0000313" key="1">
    <source>
        <dbReference type="EMBL" id="ERL64374.1"/>
    </source>
</evidence>
<keyword evidence="2" id="KW-1185">Reference proteome</keyword>
<dbReference type="Proteomes" id="UP000030647">
    <property type="component" value="Unassembled WGS sequence"/>
</dbReference>
<gene>
    <name evidence="1" type="ORF">L248_1036</name>
</gene>
<organism evidence="1 2">
    <name type="scientific">Schleiferilactobacillus shenzhenensis LY-73</name>
    <dbReference type="NCBI Taxonomy" id="1231336"/>
    <lineage>
        <taxon>Bacteria</taxon>
        <taxon>Bacillati</taxon>
        <taxon>Bacillota</taxon>
        <taxon>Bacilli</taxon>
        <taxon>Lactobacillales</taxon>
        <taxon>Lactobacillaceae</taxon>
        <taxon>Schleiferilactobacillus</taxon>
    </lineage>
</organism>
<sequence length="76" mass="8376">MTQFQLQTDADNHLIGLYAANDPAHMNWAANDRPTVWGTVQSQPDLTVTTKRTVTADVLQWRRASRSTCASSAPSC</sequence>
<name>U4TJJ5_9LACO</name>
<dbReference type="EMBL" id="KI271599">
    <property type="protein sequence ID" value="ERL64374.1"/>
    <property type="molecule type" value="Genomic_DNA"/>
</dbReference>
<evidence type="ECO:0000313" key="2">
    <source>
        <dbReference type="Proteomes" id="UP000030647"/>
    </source>
</evidence>
<dbReference type="HOGENOM" id="CLU_2649973_0_0_9"/>
<proteinExistence type="predicted"/>
<dbReference type="AlphaFoldDB" id="U4TJJ5"/>
<accession>U4TJJ5</accession>